<evidence type="ECO:0000256" key="2">
    <source>
        <dbReference type="ARBA" id="ARBA00022801"/>
    </source>
</evidence>
<dbReference type="OrthoDB" id="5241795at2"/>
<keyword evidence="3" id="KW-0408">Iron</keyword>
<keyword evidence="7" id="KW-1185">Reference proteome</keyword>
<dbReference type="HOGENOM" id="CLU_070320_1_0_11"/>
<accession>K0K2F6</accession>
<evidence type="ECO:0000256" key="1">
    <source>
        <dbReference type="ARBA" id="ARBA00022723"/>
    </source>
</evidence>
<keyword evidence="2 6" id="KW-0378">Hydrolase</keyword>
<evidence type="ECO:0000313" key="6">
    <source>
        <dbReference type="EMBL" id="CCH31039.1"/>
    </source>
</evidence>
<dbReference type="KEGG" id="sesp:BN6_37480"/>
<dbReference type="AlphaFoldDB" id="K0K2F6"/>
<dbReference type="PATRIC" id="fig|1179773.3.peg.3746"/>
<dbReference type="eggNOG" id="COG1409">
    <property type="taxonomic scope" value="Bacteria"/>
</dbReference>
<dbReference type="Gene3D" id="3.60.21.10">
    <property type="match status" value="1"/>
</dbReference>
<proteinExistence type="inferred from homology"/>
<dbReference type="InterPro" id="IPR050884">
    <property type="entry name" value="CNP_phosphodiesterase-III"/>
</dbReference>
<dbReference type="EMBL" id="HE804045">
    <property type="protein sequence ID" value="CCH31039.1"/>
    <property type="molecule type" value="Genomic_DNA"/>
</dbReference>
<dbReference type="RefSeq" id="WP_015101151.1">
    <property type="nucleotide sequence ID" value="NC_019673.1"/>
</dbReference>
<protein>
    <submittedName>
        <fullName evidence="6">Metallophosphoesterase</fullName>
        <ecNumber evidence="6">3.1.4.-</ecNumber>
    </submittedName>
</protein>
<dbReference type="PANTHER" id="PTHR42988">
    <property type="entry name" value="PHOSPHOHYDROLASE"/>
    <property type="match status" value="1"/>
</dbReference>
<evidence type="ECO:0000313" key="7">
    <source>
        <dbReference type="Proteomes" id="UP000006281"/>
    </source>
</evidence>
<organism evidence="6 7">
    <name type="scientific">Saccharothrix espanaensis (strain ATCC 51144 / DSM 44229 / JCM 9112 / NBRC 15066 / NRRL 15764)</name>
    <dbReference type="NCBI Taxonomy" id="1179773"/>
    <lineage>
        <taxon>Bacteria</taxon>
        <taxon>Bacillati</taxon>
        <taxon>Actinomycetota</taxon>
        <taxon>Actinomycetes</taxon>
        <taxon>Pseudonocardiales</taxon>
        <taxon>Pseudonocardiaceae</taxon>
        <taxon>Saccharothrix</taxon>
    </lineage>
</organism>
<dbReference type="GO" id="GO:0016787">
    <property type="term" value="F:hydrolase activity"/>
    <property type="evidence" value="ECO:0007669"/>
    <property type="project" value="UniProtKB-KW"/>
</dbReference>
<dbReference type="PANTHER" id="PTHR42988:SF2">
    <property type="entry name" value="CYCLIC NUCLEOTIDE PHOSPHODIESTERASE CBUA0032-RELATED"/>
    <property type="match status" value="1"/>
</dbReference>
<evidence type="ECO:0000259" key="5">
    <source>
        <dbReference type="Pfam" id="PF00149"/>
    </source>
</evidence>
<dbReference type="GO" id="GO:0046872">
    <property type="term" value="F:metal ion binding"/>
    <property type="evidence" value="ECO:0007669"/>
    <property type="project" value="UniProtKB-KW"/>
</dbReference>
<dbReference type="Pfam" id="PF00149">
    <property type="entry name" value="Metallophos"/>
    <property type="match status" value="1"/>
</dbReference>
<dbReference type="STRING" id="1179773.BN6_37480"/>
<dbReference type="EC" id="3.1.4.-" evidence="6"/>
<reference evidence="6 7" key="1">
    <citation type="journal article" date="2012" name="BMC Genomics">
        <title>Complete genome sequence of Saccharothrix espanaensis DSM 44229T and comparison to the other completely sequenced Pseudonocardiaceae.</title>
        <authorList>
            <person name="Strobel T."/>
            <person name="Al-Dilaimi A."/>
            <person name="Blom J."/>
            <person name="Gessner A."/>
            <person name="Kalinowski J."/>
            <person name="Luzhetska M."/>
            <person name="Puhler A."/>
            <person name="Szczepanowski R."/>
            <person name="Bechthold A."/>
            <person name="Ruckert C."/>
        </authorList>
    </citation>
    <scope>NUCLEOTIDE SEQUENCE [LARGE SCALE GENOMIC DNA]</scope>
    <source>
        <strain evidence="7">ATCC 51144 / DSM 44229 / JCM 9112 / NBRC 15066 / NRRL 15764</strain>
    </source>
</reference>
<name>K0K2F6_SACES</name>
<dbReference type="InterPro" id="IPR004843">
    <property type="entry name" value="Calcineurin-like_PHP"/>
</dbReference>
<sequence length="275" mass="28922">MTPELTLVQFSDTHLVREGELTHGAVDTLANLEAAADAVATSGAVVSGLLLTGDLADDGAPGAYRRLRAVIEPLAARLGAKVLYAMGNHDSRPVFEAELGVSPYSVHRFGGVRVVVLDSSVPGRHDGRLDPEQLAWLRAELATPAPGGTVLALHHPPLPSPHPTVHLLRLKNSDALGAVIEGTDVRLITTGHAHHAAAGSLAGVPVWVSPALAYRVEALSPRGRLRGLADTGFSRIDLVDGRFVVTAVPLLSSPVVYDRDAAEMTRFIADLTPEA</sequence>
<evidence type="ECO:0000256" key="3">
    <source>
        <dbReference type="ARBA" id="ARBA00023004"/>
    </source>
</evidence>
<evidence type="ECO:0000256" key="4">
    <source>
        <dbReference type="ARBA" id="ARBA00025742"/>
    </source>
</evidence>
<dbReference type="BioCyc" id="SESP1179773:BN6_RS18150-MONOMER"/>
<dbReference type="SUPFAM" id="SSF56300">
    <property type="entry name" value="Metallo-dependent phosphatases"/>
    <property type="match status" value="1"/>
</dbReference>
<dbReference type="InterPro" id="IPR029052">
    <property type="entry name" value="Metallo-depent_PP-like"/>
</dbReference>
<dbReference type="Proteomes" id="UP000006281">
    <property type="component" value="Chromosome"/>
</dbReference>
<keyword evidence="1" id="KW-0479">Metal-binding</keyword>
<feature type="domain" description="Calcineurin-like phosphoesterase" evidence="5">
    <location>
        <begin position="6"/>
        <end position="195"/>
    </location>
</feature>
<gene>
    <name evidence="6" type="ordered locus">BN6_37480</name>
</gene>
<comment type="similarity">
    <text evidence="4">Belongs to the cyclic nucleotide phosphodiesterase class-III family.</text>
</comment>